<comment type="subcellular location">
    <subcellularLocation>
        <location evidence="1">Nucleus</location>
    </subcellularLocation>
</comment>
<keyword evidence="2" id="KW-0227">DNA damage</keyword>
<evidence type="ECO:0000313" key="9">
    <source>
        <dbReference type="Proteomes" id="UP001054945"/>
    </source>
</evidence>
<dbReference type="Pfam" id="PF06632">
    <property type="entry name" value="XRCC4"/>
    <property type="match status" value="1"/>
</dbReference>
<dbReference type="InterPro" id="IPR010585">
    <property type="entry name" value="DNA_repair_prot_XRCC4"/>
</dbReference>
<evidence type="ECO:0000259" key="7">
    <source>
        <dbReference type="Pfam" id="PF21924"/>
    </source>
</evidence>
<dbReference type="EMBL" id="BPLR01016264">
    <property type="protein sequence ID" value="GIY82616.1"/>
    <property type="molecule type" value="Genomic_DNA"/>
</dbReference>
<dbReference type="GO" id="GO:0005958">
    <property type="term" value="C:DNA-dependent protein kinase-DNA ligase 4 complex"/>
    <property type="evidence" value="ECO:0007669"/>
    <property type="project" value="TreeGrafter"/>
</dbReference>
<keyword evidence="4" id="KW-0539">Nucleus</keyword>
<dbReference type="PANTHER" id="PTHR28559">
    <property type="entry name" value="DNA REPAIR PROTEIN XRCC4"/>
    <property type="match status" value="1"/>
</dbReference>
<proteinExistence type="predicted"/>
<feature type="region of interest" description="Disordered" evidence="5">
    <location>
        <begin position="198"/>
        <end position="310"/>
    </location>
</feature>
<dbReference type="InterPro" id="IPR053962">
    <property type="entry name" value="XRCC4_CC"/>
</dbReference>
<feature type="compositionally biased region" description="Low complexity" evidence="5">
    <location>
        <begin position="279"/>
        <end position="294"/>
    </location>
</feature>
<dbReference type="InterPro" id="IPR038051">
    <property type="entry name" value="XRCC4-like_N_sf"/>
</dbReference>
<dbReference type="GO" id="GO:0006310">
    <property type="term" value="P:DNA recombination"/>
    <property type="evidence" value="ECO:0007669"/>
    <property type="project" value="InterPro"/>
</dbReference>
<accession>A0AAV4WJA5</accession>
<sequence>MPAQKHLTELRLQNEEMIFLIVEYETDKTLYLKILNVKHNEIFEGQARNLELRTQAVKNCVDFGEYVSDMTRALFKSKMNESKYLYSFEKKNDDYIFKWKIKDADNIINDLGHVILSKGDFVFALTDYLGLLSNDMKKLHAKEQKLSIQLQESKKETNEALRQLSLATHMKETSEKELYSKFVLALNEKKRKIRELGQKYKVNHLSSNNNPKKSRLDNKPEMGSSDSSDEVDEPEDVNQPGPSNKQKSLLFPDENKPVVPNSSNKIRNRKIPNYKKTNTDNPTTSANSSPSNNNVAIEDSESDEDLLELV</sequence>
<feature type="domain" description="XRCC4 N-terminal" evidence="6">
    <location>
        <begin position="18"/>
        <end position="116"/>
    </location>
</feature>
<keyword evidence="9" id="KW-1185">Reference proteome</keyword>
<dbReference type="SUPFAM" id="SSF58022">
    <property type="entry name" value="XRCC4, C-terminal oligomerization domain"/>
    <property type="match status" value="1"/>
</dbReference>
<dbReference type="PANTHER" id="PTHR28559:SF1">
    <property type="entry name" value="DNA REPAIR PROTEIN XRCC4"/>
    <property type="match status" value="1"/>
</dbReference>
<dbReference type="AlphaFoldDB" id="A0AAV4WJA5"/>
<comment type="caution">
    <text evidence="8">The sequence shown here is derived from an EMBL/GenBank/DDBJ whole genome shotgun (WGS) entry which is preliminary data.</text>
</comment>
<dbReference type="Pfam" id="PF21924">
    <property type="entry name" value="XRCC4_CC"/>
    <property type="match status" value="1"/>
</dbReference>
<evidence type="ECO:0000256" key="4">
    <source>
        <dbReference type="ARBA" id="ARBA00023242"/>
    </source>
</evidence>
<name>A0AAV4WJA5_CAEEX</name>
<gene>
    <name evidence="8" type="primary">X975_07052</name>
    <name evidence="8" type="ORF">CEXT_271761</name>
</gene>
<evidence type="ECO:0000256" key="5">
    <source>
        <dbReference type="SAM" id="MobiDB-lite"/>
    </source>
</evidence>
<organism evidence="8 9">
    <name type="scientific">Caerostris extrusa</name>
    <name type="common">Bark spider</name>
    <name type="synonym">Caerostris bankana</name>
    <dbReference type="NCBI Taxonomy" id="172846"/>
    <lineage>
        <taxon>Eukaryota</taxon>
        <taxon>Metazoa</taxon>
        <taxon>Ecdysozoa</taxon>
        <taxon>Arthropoda</taxon>
        <taxon>Chelicerata</taxon>
        <taxon>Arachnida</taxon>
        <taxon>Araneae</taxon>
        <taxon>Araneomorphae</taxon>
        <taxon>Entelegynae</taxon>
        <taxon>Araneoidea</taxon>
        <taxon>Araneidae</taxon>
        <taxon>Caerostris</taxon>
    </lineage>
</organism>
<dbReference type="GO" id="GO:0006303">
    <property type="term" value="P:double-strand break repair via nonhomologous end joining"/>
    <property type="evidence" value="ECO:0007669"/>
    <property type="project" value="TreeGrafter"/>
</dbReference>
<protein>
    <submittedName>
        <fullName evidence="8">DNA repair protein XRCC4</fullName>
    </submittedName>
</protein>
<dbReference type="GO" id="GO:0032807">
    <property type="term" value="C:DNA ligase IV complex"/>
    <property type="evidence" value="ECO:0007669"/>
    <property type="project" value="TreeGrafter"/>
</dbReference>
<dbReference type="InterPro" id="IPR014751">
    <property type="entry name" value="XRCC4-like_C"/>
</dbReference>
<feature type="compositionally biased region" description="Acidic residues" evidence="5">
    <location>
        <begin position="227"/>
        <end position="236"/>
    </location>
</feature>
<feature type="compositionally biased region" description="Acidic residues" evidence="5">
    <location>
        <begin position="298"/>
        <end position="310"/>
    </location>
</feature>
<keyword evidence="3" id="KW-0234">DNA repair</keyword>
<dbReference type="InterPro" id="IPR053961">
    <property type="entry name" value="XRCC4_N"/>
</dbReference>
<dbReference type="Gene3D" id="2.170.210.10">
    <property type="entry name" value="DNA double-strand break repair and VJ recombination XRCC4, N-terminal"/>
    <property type="match status" value="1"/>
</dbReference>
<reference evidence="8 9" key="1">
    <citation type="submission" date="2021-06" db="EMBL/GenBank/DDBJ databases">
        <title>Caerostris extrusa draft genome.</title>
        <authorList>
            <person name="Kono N."/>
            <person name="Arakawa K."/>
        </authorList>
    </citation>
    <scope>NUCLEOTIDE SEQUENCE [LARGE SCALE GENOMIC DNA]</scope>
</reference>
<dbReference type="GO" id="GO:0003677">
    <property type="term" value="F:DNA binding"/>
    <property type="evidence" value="ECO:0007669"/>
    <property type="project" value="InterPro"/>
</dbReference>
<evidence type="ECO:0000313" key="8">
    <source>
        <dbReference type="EMBL" id="GIY82616.1"/>
    </source>
</evidence>
<evidence type="ECO:0000259" key="6">
    <source>
        <dbReference type="Pfam" id="PF06632"/>
    </source>
</evidence>
<evidence type="ECO:0000256" key="3">
    <source>
        <dbReference type="ARBA" id="ARBA00023204"/>
    </source>
</evidence>
<feature type="domain" description="XRCC4 coiled-coil" evidence="7">
    <location>
        <begin position="136"/>
        <end position="196"/>
    </location>
</feature>
<dbReference type="Proteomes" id="UP001054945">
    <property type="component" value="Unassembled WGS sequence"/>
</dbReference>
<evidence type="ECO:0000256" key="1">
    <source>
        <dbReference type="ARBA" id="ARBA00004123"/>
    </source>
</evidence>
<dbReference type="GO" id="GO:0010165">
    <property type="term" value="P:response to X-ray"/>
    <property type="evidence" value="ECO:0007669"/>
    <property type="project" value="TreeGrafter"/>
</dbReference>
<evidence type="ECO:0000256" key="2">
    <source>
        <dbReference type="ARBA" id="ARBA00022763"/>
    </source>
</evidence>
<dbReference type="Gene3D" id="1.20.5.370">
    <property type="match status" value="1"/>
</dbReference>